<evidence type="ECO:0000313" key="5">
    <source>
        <dbReference type="EMBL" id="EGR51440.1"/>
    </source>
</evidence>
<evidence type="ECO:0000256" key="4">
    <source>
        <dbReference type="SAM" id="SignalP"/>
    </source>
</evidence>
<feature type="signal peptide" evidence="4">
    <location>
        <begin position="1"/>
        <end position="16"/>
    </location>
</feature>
<dbReference type="EMBL" id="GL985058">
    <property type="protein sequence ID" value="EGR51440.1"/>
    <property type="molecule type" value="Genomic_DNA"/>
</dbReference>
<feature type="repeat" description="ANK" evidence="3">
    <location>
        <begin position="637"/>
        <end position="669"/>
    </location>
</feature>
<dbReference type="RefSeq" id="XP_006962925.1">
    <property type="nucleotide sequence ID" value="XM_006962863.1"/>
</dbReference>
<organism evidence="6">
    <name type="scientific">Hypocrea jecorina (strain QM6a)</name>
    <name type="common">Trichoderma reesei</name>
    <dbReference type="NCBI Taxonomy" id="431241"/>
    <lineage>
        <taxon>Eukaryota</taxon>
        <taxon>Fungi</taxon>
        <taxon>Dikarya</taxon>
        <taxon>Ascomycota</taxon>
        <taxon>Pezizomycotina</taxon>
        <taxon>Sordariomycetes</taxon>
        <taxon>Hypocreomycetidae</taxon>
        <taxon>Hypocreales</taxon>
        <taxon>Hypocreaceae</taxon>
        <taxon>Trichoderma</taxon>
    </lineage>
</organism>
<proteinExistence type="predicted"/>
<dbReference type="Pfam" id="PF13637">
    <property type="entry name" value="Ank_4"/>
    <property type="match status" value="1"/>
</dbReference>
<dbReference type="SUPFAM" id="SSF48403">
    <property type="entry name" value="Ankyrin repeat"/>
    <property type="match status" value="2"/>
</dbReference>
<feature type="repeat" description="ANK" evidence="3">
    <location>
        <begin position="483"/>
        <end position="515"/>
    </location>
</feature>
<dbReference type="Gene3D" id="1.25.40.20">
    <property type="entry name" value="Ankyrin repeat-containing domain"/>
    <property type="match status" value="4"/>
</dbReference>
<dbReference type="Pfam" id="PF00023">
    <property type="entry name" value="Ank"/>
    <property type="match status" value="2"/>
</dbReference>
<accession>G0RC39</accession>
<keyword evidence="4" id="KW-0732">Signal</keyword>
<feature type="repeat" description="ANK" evidence="3">
    <location>
        <begin position="183"/>
        <end position="211"/>
    </location>
</feature>
<dbReference type="PROSITE" id="PS50088">
    <property type="entry name" value="ANK_REPEAT"/>
    <property type="match status" value="4"/>
</dbReference>
<feature type="chain" id="PRO_5003408619" evidence="4">
    <location>
        <begin position="17"/>
        <end position="705"/>
    </location>
</feature>
<dbReference type="SMART" id="SM00248">
    <property type="entry name" value="ANK"/>
    <property type="match status" value="10"/>
</dbReference>
<dbReference type="eggNOG" id="KOG4177">
    <property type="taxonomic scope" value="Eukaryota"/>
</dbReference>
<dbReference type="PANTHER" id="PTHR24123:SF33">
    <property type="entry name" value="PROTEIN HOS4"/>
    <property type="match status" value="1"/>
</dbReference>
<dbReference type="InterPro" id="IPR051165">
    <property type="entry name" value="Multifunctional_ANK_Repeat"/>
</dbReference>
<keyword evidence="2 3" id="KW-0040">ANK repeat</keyword>
<dbReference type="InterPro" id="IPR036770">
    <property type="entry name" value="Ankyrin_rpt-contain_sf"/>
</dbReference>
<dbReference type="GeneID" id="18480816"/>
<gene>
    <name evidence="5" type="ORF">TRIREDRAFT_104333</name>
</gene>
<evidence type="ECO:0000256" key="3">
    <source>
        <dbReference type="PROSITE-ProRule" id="PRU00023"/>
    </source>
</evidence>
<feature type="repeat" description="ANK" evidence="3">
    <location>
        <begin position="360"/>
        <end position="393"/>
    </location>
</feature>
<dbReference type="PROSITE" id="PS50297">
    <property type="entry name" value="ANK_REP_REGION"/>
    <property type="match status" value="3"/>
</dbReference>
<protein>
    <submittedName>
        <fullName evidence="5">Predicted protein</fullName>
    </submittedName>
</protein>
<name>G0RC39_HYPJQ</name>
<keyword evidence="6" id="KW-1185">Reference proteome</keyword>
<dbReference type="InterPro" id="IPR002110">
    <property type="entry name" value="Ankyrin_rpt"/>
</dbReference>
<dbReference type="AlphaFoldDB" id="G0RC39"/>
<keyword evidence="1" id="KW-0677">Repeat</keyword>
<dbReference type="VEuPathDB" id="FungiDB:TRIREDRAFT_104333"/>
<dbReference type="KEGG" id="tre:TRIREDRAFT_104333"/>
<sequence length="705" mass="76131">MRFSVALAMLVGLAAAMPKSPLFKRQCPTQPQGCCLQTGTCETCYFGDEPYPCNCECLEVGGCPCTEIINTPEGKKCVGWSAAPGGVTWWDGSSHDLFNAILNITDASSQVYLAKGSTIADCGSQQQPATHVPGTPITQRNHLNADDVLHACIRDGNLRKLQQSLAASPAPDINYNHHGFGPPIHFASWCGDMEAVELLLAAGADPLLVSRGEENLTAIGFAAQKGHREIVKRLWTFCPPEAHLSTGRRHLSCFLVAALYGHAAIVQDLLDWWDGWPHDLRCRALLGAARRWHFAVATLLLNRATFESSILQEALQMATTLRLLMSDGDDGKCDGIDYLNQQLVVELLIDAGADPNACPNDTPLIYTAAYDANLTGVLKTLLEKGADPNKTNGSGKSALHAVAEAVIIGRPIHIIGRPEPTMMNETAIRLLLQHGASVAQPDNAGECPLQWAAYGLDLRLFRLYLSSSSDQGRDALLRLTNNHGETLLHFAAAGCRVETMEFLISQGLDVNARSINGWSSLMCALVPIESRFGRVKPMGEAIRAARILLSHGADTGIVTDEGWTPLHALSLHRDGDVRETMAGFARDLLLRGVNPESCARMLSPDKRTVVPSLGLPWGHRLRDAMANPSAQRLELLPAMTPLYWAAIRGAVGVVRALVAHGVDVSSMHEDGISPTRMAAESKFLERQSELVEAIVELLLAAGAGF</sequence>
<evidence type="ECO:0000256" key="2">
    <source>
        <dbReference type="ARBA" id="ARBA00023043"/>
    </source>
</evidence>
<reference evidence="5 6" key="1">
    <citation type="journal article" date="2008" name="Nat. Biotechnol.">
        <title>Genome sequencing and analysis of the biomass-degrading fungus Trichoderma reesei (syn. Hypocrea jecorina).</title>
        <authorList>
            <person name="Martinez D."/>
            <person name="Berka R.M."/>
            <person name="Henrissat B."/>
            <person name="Saloheimo M."/>
            <person name="Arvas M."/>
            <person name="Baker S.E."/>
            <person name="Chapman J."/>
            <person name="Chertkov O."/>
            <person name="Coutinho P.M."/>
            <person name="Cullen D."/>
            <person name="Danchin E.G."/>
            <person name="Grigoriev I.V."/>
            <person name="Harris P."/>
            <person name="Jackson M."/>
            <person name="Kubicek C.P."/>
            <person name="Han C.S."/>
            <person name="Ho I."/>
            <person name="Larrondo L.F."/>
            <person name="de Leon A.L."/>
            <person name="Magnuson J.K."/>
            <person name="Merino S."/>
            <person name="Misra M."/>
            <person name="Nelson B."/>
            <person name="Putnam N."/>
            <person name="Robbertse B."/>
            <person name="Salamov A.A."/>
            <person name="Schmoll M."/>
            <person name="Terry A."/>
            <person name="Thayer N."/>
            <person name="Westerholm-Parvinen A."/>
            <person name="Schoch C.L."/>
            <person name="Yao J."/>
            <person name="Barabote R."/>
            <person name="Nelson M.A."/>
            <person name="Detter C."/>
            <person name="Bruce D."/>
            <person name="Kuske C.R."/>
            <person name="Xie G."/>
            <person name="Richardson P."/>
            <person name="Rokhsar D.S."/>
            <person name="Lucas S.M."/>
            <person name="Rubin E.M."/>
            <person name="Dunn-Coleman N."/>
            <person name="Ward M."/>
            <person name="Brettin T.S."/>
        </authorList>
    </citation>
    <scope>NUCLEOTIDE SEQUENCE [LARGE SCALE GENOMIC DNA]</scope>
    <source>
        <strain evidence="5 6">QM6a</strain>
    </source>
</reference>
<evidence type="ECO:0000313" key="6">
    <source>
        <dbReference type="Proteomes" id="UP000008984"/>
    </source>
</evidence>
<dbReference type="HOGENOM" id="CLU_013002_0_0_1"/>
<dbReference type="Proteomes" id="UP000008984">
    <property type="component" value="Unassembled WGS sequence"/>
</dbReference>
<dbReference type="OrthoDB" id="341259at2759"/>
<dbReference type="PANTHER" id="PTHR24123">
    <property type="entry name" value="ANKYRIN REPEAT-CONTAINING"/>
    <property type="match status" value="1"/>
</dbReference>
<dbReference type="Pfam" id="PF12796">
    <property type="entry name" value="Ank_2"/>
    <property type="match status" value="1"/>
</dbReference>
<evidence type="ECO:0000256" key="1">
    <source>
        <dbReference type="ARBA" id="ARBA00022737"/>
    </source>
</evidence>